<protein>
    <submittedName>
        <fullName evidence="1">Uncharacterized protein</fullName>
    </submittedName>
</protein>
<dbReference type="RefSeq" id="YP_009220221.1">
    <property type="nucleotide sequence ID" value="NC_029031.1"/>
</dbReference>
<reference evidence="2" key="1">
    <citation type="submission" date="2012-12" db="EMBL/GenBank/DDBJ databases">
        <title>Genomics of marine cyanopodoviruses.</title>
        <authorList>
            <person name="Huang S."/>
            <person name="Chen F."/>
        </authorList>
    </citation>
    <scope>NUCLEOTIDE SEQUENCE [LARGE SCALE GENOMIC DNA]</scope>
</reference>
<organism evidence="1 2">
    <name type="scientific">Synechococcus phage S-CBP42</name>
    <dbReference type="NCBI Taxonomy" id="461711"/>
    <lineage>
        <taxon>Viruses</taxon>
        <taxon>Duplodnaviria</taxon>
        <taxon>Heunggongvirae</taxon>
        <taxon>Uroviricota</taxon>
        <taxon>Caudoviricetes</taxon>
        <taxon>Autographivirales</taxon>
        <taxon>Aegirvirus</taxon>
        <taxon>Aegirvirus SCBP42</taxon>
    </lineage>
</organism>
<dbReference type="KEGG" id="vg:26646394"/>
<evidence type="ECO:0000313" key="1">
    <source>
        <dbReference type="EMBL" id="AGK86688.1"/>
    </source>
</evidence>
<dbReference type="Proteomes" id="UP000030042">
    <property type="component" value="Segment"/>
</dbReference>
<accession>A0A096VKV7</accession>
<dbReference type="GeneID" id="26646394"/>
<name>A0A096VKV7_9CAUD</name>
<proteinExistence type="predicted"/>
<gene>
    <name evidence="1" type="ORF">S-CBP42_0037</name>
</gene>
<reference evidence="1 2" key="2">
    <citation type="journal article" date="2015" name="PLoS ONE">
        <title>Comparative Genomic and Phylogenomic Analyses Reveal a Conserved Core Genome Shared by Estuarine and Oceanic Cyanopodoviruses.</title>
        <authorList>
            <person name="Huang S."/>
            <person name="Zhang S."/>
            <person name="Jiao N."/>
            <person name="Chen F."/>
        </authorList>
    </citation>
    <scope>NUCLEOTIDE SEQUENCE [LARGE SCALE GENOMIC DNA]</scope>
</reference>
<dbReference type="EMBL" id="KC310805">
    <property type="protein sequence ID" value="AGK86688.1"/>
    <property type="molecule type" value="Genomic_DNA"/>
</dbReference>
<keyword evidence="2" id="KW-1185">Reference proteome</keyword>
<evidence type="ECO:0000313" key="2">
    <source>
        <dbReference type="Proteomes" id="UP000030042"/>
    </source>
</evidence>
<sequence>MERALYLDLMRQANDCRTREQAHQILMMAEAIDKLDRAAGRPHNQRGR</sequence>